<proteinExistence type="predicted"/>
<dbReference type="Proteomes" id="UP001596138">
    <property type="component" value="Unassembled WGS sequence"/>
</dbReference>
<comment type="caution">
    <text evidence="1">The sequence shown here is derived from an EMBL/GenBank/DDBJ whole genome shotgun (WGS) entry which is preliminary data.</text>
</comment>
<dbReference type="RefSeq" id="WP_386769046.1">
    <property type="nucleotide sequence ID" value="NZ_JBHSTI010000068.1"/>
</dbReference>
<protein>
    <submittedName>
        <fullName evidence="1">YdeI family protein</fullName>
    </submittedName>
</protein>
<accession>A0ABW1T5X9</accession>
<reference evidence="2" key="1">
    <citation type="journal article" date="2019" name="Int. J. Syst. Evol. Microbiol.">
        <title>The Global Catalogue of Microorganisms (GCM) 10K type strain sequencing project: providing services to taxonomists for standard genome sequencing and annotation.</title>
        <authorList>
            <consortium name="The Broad Institute Genomics Platform"/>
            <consortium name="The Broad Institute Genome Sequencing Center for Infectious Disease"/>
            <person name="Wu L."/>
            <person name="Ma J."/>
        </authorList>
    </citation>
    <scope>NUCLEOTIDE SEQUENCE [LARGE SCALE GENOMIC DNA]</scope>
    <source>
        <strain evidence="2">CGMCC 4.7317</strain>
    </source>
</reference>
<evidence type="ECO:0000313" key="1">
    <source>
        <dbReference type="EMBL" id="MFC6239735.1"/>
    </source>
</evidence>
<organism evidence="1 2">
    <name type="scientific">Longivirga aurantiaca</name>
    <dbReference type="NCBI Taxonomy" id="1837743"/>
    <lineage>
        <taxon>Bacteria</taxon>
        <taxon>Bacillati</taxon>
        <taxon>Actinomycetota</taxon>
        <taxon>Actinomycetes</taxon>
        <taxon>Sporichthyales</taxon>
        <taxon>Sporichthyaceae</taxon>
        <taxon>Longivirga</taxon>
    </lineage>
</organism>
<dbReference type="EMBL" id="JBHSTI010000068">
    <property type="protein sequence ID" value="MFC6239735.1"/>
    <property type="molecule type" value="Genomic_DNA"/>
</dbReference>
<name>A0ABW1T5X9_9ACTN</name>
<dbReference type="Pfam" id="PF13376">
    <property type="entry name" value="OmdA"/>
    <property type="match status" value="1"/>
</dbReference>
<sequence length="206" mass="22485">MTDAAAEGTAPDGRRYVQPETRQQLRRWLAAHQDDGAGAWVASWRRATGRPAVPYNDVVEELLCVGWVDSTAGTLDAERGMLWCAPRKNGSGWSRPNKERVARLEESGLLLPRGSAVIEAARVDGSWAKLDDVENLVEPPDLVAALDADPAARATWDAFPRSVKRGLLELVLQAKKPETRARRIATVVADAAVGSRGPFDRARRTP</sequence>
<gene>
    <name evidence="1" type="ORF">ACFQGU_17830</name>
</gene>
<keyword evidence="2" id="KW-1185">Reference proteome</keyword>
<evidence type="ECO:0000313" key="2">
    <source>
        <dbReference type="Proteomes" id="UP001596138"/>
    </source>
</evidence>